<dbReference type="PROSITE" id="PS00107">
    <property type="entry name" value="PROTEIN_KINASE_ATP"/>
    <property type="match status" value="1"/>
</dbReference>
<comment type="similarity">
    <text evidence="10">Belongs to the protein kinase superfamily.</text>
</comment>
<dbReference type="GO" id="GO:0004674">
    <property type="term" value="F:protein serine/threonine kinase activity"/>
    <property type="evidence" value="ECO:0007669"/>
    <property type="project" value="UniProtKB-KW"/>
</dbReference>
<evidence type="ECO:0000256" key="11">
    <source>
        <dbReference type="SAM" id="MobiDB-lite"/>
    </source>
</evidence>
<dbReference type="SMART" id="SM00220">
    <property type="entry name" value="S_TKc"/>
    <property type="match status" value="1"/>
</dbReference>
<evidence type="ECO:0000256" key="2">
    <source>
        <dbReference type="ARBA" id="ARBA00022527"/>
    </source>
</evidence>
<dbReference type="InParanoid" id="A0A6J0PCS2"/>
<dbReference type="RefSeq" id="XP_019702854.1">
    <property type="nucleotide sequence ID" value="XM_019847295.2"/>
</dbReference>
<dbReference type="InterPro" id="IPR017441">
    <property type="entry name" value="Protein_kinase_ATP_BS"/>
</dbReference>
<evidence type="ECO:0000256" key="10">
    <source>
        <dbReference type="RuleBase" id="RU000304"/>
    </source>
</evidence>
<comment type="catalytic activity">
    <reaction evidence="7">
        <text>L-threonyl-[protein] + ATP = O-phospho-L-threonyl-[protein] + ADP + H(+)</text>
        <dbReference type="Rhea" id="RHEA:46608"/>
        <dbReference type="Rhea" id="RHEA-COMP:11060"/>
        <dbReference type="Rhea" id="RHEA-COMP:11605"/>
        <dbReference type="ChEBI" id="CHEBI:15378"/>
        <dbReference type="ChEBI" id="CHEBI:30013"/>
        <dbReference type="ChEBI" id="CHEBI:30616"/>
        <dbReference type="ChEBI" id="CHEBI:61977"/>
        <dbReference type="ChEBI" id="CHEBI:456216"/>
        <dbReference type="EC" id="2.7.11.1"/>
    </reaction>
</comment>
<feature type="domain" description="Protein kinase" evidence="12">
    <location>
        <begin position="141"/>
        <end position="426"/>
    </location>
</feature>
<dbReference type="FunFam" id="1.10.510.10:FF:000300">
    <property type="entry name" value="Calmodulin-binding receptor-like cytoplasmic kinase 3"/>
    <property type="match status" value="1"/>
</dbReference>
<evidence type="ECO:0000256" key="7">
    <source>
        <dbReference type="ARBA" id="ARBA00047899"/>
    </source>
</evidence>
<feature type="region of interest" description="Disordered" evidence="11">
    <location>
        <begin position="1"/>
        <end position="33"/>
    </location>
</feature>
<dbReference type="PROSITE" id="PS50011">
    <property type="entry name" value="PROTEIN_KINASE_DOM"/>
    <property type="match status" value="1"/>
</dbReference>
<reference evidence="14" key="1">
    <citation type="submission" date="2025-08" db="UniProtKB">
        <authorList>
            <consortium name="RefSeq"/>
        </authorList>
    </citation>
    <scope>IDENTIFICATION</scope>
</reference>
<keyword evidence="13" id="KW-1185">Reference proteome</keyword>
<keyword evidence="5" id="KW-0418">Kinase</keyword>
<dbReference type="AlphaFoldDB" id="A0A6J0PCS2"/>
<keyword evidence="3" id="KW-0808">Transferase</keyword>
<evidence type="ECO:0000256" key="6">
    <source>
        <dbReference type="ARBA" id="ARBA00022840"/>
    </source>
</evidence>
<dbReference type="Gene3D" id="3.30.200.20">
    <property type="entry name" value="Phosphorylase Kinase, domain 1"/>
    <property type="match status" value="1"/>
</dbReference>
<dbReference type="InterPro" id="IPR000719">
    <property type="entry name" value="Prot_kinase_dom"/>
</dbReference>
<evidence type="ECO:0000256" key="8">
    <source>
        <dbReference type="ARBA" id="ARBA00048679"/>
    </source>
</evidence>
<evidence type="ECO:0000256" key="3">
    <source>
        <dbReference type="ARBA" id="ARBA00022679"/>
    </source>
</evidence>
<sequence length="442" mass="49170">MQESGHQVLSYRRQKEDSGIGHGLPSNPDFSRSSTCSALSISFDENKIHGTNSFRAAAREVAGTLIPCFVPRRGKSVKEAAWEGSTIQHSDVSSASSSKTSTTKNGSISNFRHGSFHGSNEAQEETTMFSIADIYKATANFSVENRIGLGGFGAVYKGKLKDGSLIAVKRATKNIYNRNLSAEFKSEVQIMSKVEHFNLVRFFGFLELDDERLLVVEYVGNGTLREHLDGSRGDGLELEHRLNIATDVAHAITYLHTYTDHPIIHRDIKASNILLTEKLRAKVADFGFARLAPDDPDATHISTQIKGTAGYVDPAYLRTYQLTDKSDVYSFGVLLVELVTGRRPIECNRDRKERVTTTWAIRRFKEGESVLAMDPRLRRSQAAIAAVEKVMGLALQCMAPSRRSRPDMKRCAEVLWGIRREYREMLPPLAVSGRSKNQPRAG</sequence>
<evidence type="ECO:0000256" key="5">
    <source>
        <dbReference type="ARBA" id="ARBA00022777"/>
    </source>
</evidence>
<evidence type="ECO:0000256" key="4">
    <source>
        <dbReference type="ARBA" id="ARBA00022741"/>
    </source>
</evidence>
<dbReference type="OrthoDB" id="4062651at2759"/>
<evidence type="ECO:0000313" key="14">
    <source>
        <dbReference type="RefSeq" id="XP_019702854.1"/>
    </source>
</evidence>
<organism evidence="13 14">
    <name type="scientific">Elaeis guineensis var. tenera</name>
    <name type="common">Oil palm</name>
    <dbReference type="NCBI Taxonomy" id="51953"/>
    <lineage>
        <taxon>Eukaryota</taxon>
        <taxon>Viridiplantae</taxon>
        <taxon>Streptophyta</taxon>
        <taxon>Embryophyta</taxon>
        <taxon>Tracheophyta</taxon>
        <taxon>Spermatophyta</taxon>
        <taxon>Magnoliopsida</taxon>
        <taxon>Liliopsida</taxon>
        <taxon>Arecaceae</taxon>
        <taxon>Arecoideae</taxon>
        <taxon>Cocoseae</taxon>
        <taxon>Elaeidinae</taxon>
        <taxon>Elaeis</taxon>
    </lineage>
</organism>
<dbReference type="InterPro" id="IPR001245">
    <property type="entry name" value="Ser-Thr/Tyr_kinase_cat_dom"/>
</dbReference>
<keyword evidence="6 9" id="KW-0067">ATP-binding</keyword>
<protein>
    <recommendedName>
        <fullName evidence="1">non-specific serine/threonine protein kinase</fullName>
        <ecNumber evidence="1">2.7.11.1</ecNumber>
    </recommendedName>
</protein>
<dbReference type="PANTHER" id="PTHR46008">
    <property type="entry name" value="LEAF RUST 10 DISEASE-RESISTANCE LOCUS RECEPTOR-LIKE PROTEIN KINASE-LIKE 1.4"/>
    <property type="match status" value="1"/>
</dbReference>
<dbReference type="Gene3D" id="1.10.510.10">
    <property type="entry name" value="Transferase(Phosphotransferase) domain 1"/>
    <property type="match status" value="1"/>
</dbReference>
<dbReference type="EC" id="2.7.11.1" evidence="1"/>
<comment type="catalytic activity">
    <reaction evidence="8">
        <text>L-seryl-[protein] + ATP = O-phospho-L-seryl-[protein] + ADP + H(+)</text>
        <dbReference type="Rhea" id="RHEA:17989"/>
        <dbReference type="Rhea" id="RHEA-COMP:9863"/>
        <dbReference type="Rhea" id="RHEA-COMP:11604"/>
        <dbReference type="ChEBI" id="CHEBI:15378"/>
        <dbReference type="ChEBI" id="CHEBI:29999"/>
        <dbReference type="ChEBI" id="CHEBI:30616"/>
        <dbReference type="ChEBI" id="CHEBI:83421"/>
        <dbReference type="ChEBI" id="CHEBI:456216"/>
        <dbReference type="EC" id="2.7.11.1"/>
    </reaction>
</comment>
<evidence type="ECO:0000256" key="9">
    <source>
        <dbReference type="PROSITE-ProRule" id="PRU10141"/>
    </source>
</evidence>
<dbReference type="PANTHER" id="PTHR46008:SF48">
    <property type="entry name" value="PROTEIN KINASE DOMAIN-CONTAINING PROTEIN"/>
    <property type="match status" value="1"/>
</dbReference>
<proteinExistence type="inferred from homology"/>
<keyword evidence="2 10" id="KW-0723">Serine/threonine-protein kinase</keyword>
<feature type="region of interest" description="Disordered" evidence="11">
    <location>
        <begin position="88"/>
        <end position="118"/>
    </location>
</feature>
<evidence type="ECO:0000256" key="1">
    <source>
        <dbReference type="ARBA" id="ARBA00012513"/>
    </source>
</evidence>
<dbReference type="Proteomes" id="UP000504607">
    <property type="component" value="Unplaced"/>
</dbReference>
<feature type="binding site" evidence="9">
    <location>
        <position position="169"/>
    </location>
    <ligand>
        <name>ATP</name>
        <dbReference type="ChEBI" id="CHEBI:30616"/>
    </ligand>
</feature>
<dbReference type="InterPro" id="IPR008271">
    <property type="entry name" value="Ser/Thr_kinase_AS"/>
</dbReference>
<accession>A0A6J0PCS2</accession>
<dbReference type="GO" id="GO:0005524">
    <property type="term" value="F:ATP binding"/>
    <property type="evidence" value="ECO:0007669"/>
    <property type="project" value="UniProtKB-UniRule"/>
</dbReference>
<dbReference type="SUPFAM" id="SSF56112">
    <property type="entry name" value="Protein kinase-like (PK-like)"/>
    <property type="match status" value="1"/>
</dbReference>
<gene>
    <name evidence="14" type="primary">LOC105035322</name>
</gene>
<name>A0A6J0PCS2_ELAGV</name>
<dbReference type="InterPro" id="IPR011009">
    <property type="entry name" value="Kinase-like_dom_sf"/>
</dbReference>
<feature type="compositionally biased region" description="Low complexity" evidence="11">
    <location>
        <begin position="90"/>
        <end position="109"/>
    </location>
</feature>
<keyword evidence="4 9" id="KW-0547">Nucleotide-binding</keyword>
<evidence type="ECO:0000313" key="13">
    <source>
        <dbReference type="Proteomes" id="UP000504607"/>
    </source>
</evidence>
<dbReference type="PROSITE" id="PS00108">
    <property type="entry name" value="PROTEIN_KINASE_ST"/>
    <property type="match status" value="1"/>
</dbReference>
<evidence type="ECO:0000259" key="12">
    <source>
        <dbReference type="PROSITE" id="PS50011"/>
    </source>
</evidence>
<dbReference type="Pfam" id="PF07714">
    <property type="entry name" value="PK_Tyr_Ser-Thr"/>
    <property type="match status" value="1"/>
</dbReference>